<evidence type="ECO:0000256" key="9">
    <source>
        <dbReference type="ARBA" id="ARBA00022777"/>
    </source>
</evidence>
<feature type="compositionally biased region" description="Low complexity" evidence="18">
    <location>
        <begin position="864"/>
        <end position="891"/>
    </location>
</feature>
<dbReference type="PROSITE" id="PS00108">
    <property type="entry name" value="PROTEIN_KINASE_ST"/>
    <property type="match status" value="1"/>
</dbReference>
<dbReference type="EC" id="2.7.11.1" evidence="2"/>
<keyword evidence="9" id="KW-0418">Kinase</keyword>
<sequence length="907" mass="98882">MNTLTLSFLILLPLLFLNPNISSSADQSSEQNNNIILLSCGLPTPNRSDGTRTWTSDNGTIYSPSLNSDGTFNANSQQSGVPQVPYLTARIFTSNFTYRFPLKPGRIFLRLYFYPSDYSHFSASNALFSVTAGTTTLLNNFSVSQTADALTYSYLILEFSLNITSSPLNLTFSPSPSSNRSYYALINGIEIVSSDGLFTFNSSGIVNGASPLLVSGGSVMPYFFDPSWALQTVYRLNVGGNDISPEQDSGTLYRSWKKDDMYIEGAGYGVTFTADYNVSINYSKSLPEYIAPKTVYSDARSMGPNPAINLQSNLSWILPVDNGFYYLVRFHFCEIQNEFTVTNQRSFYIYINNQTAQAETDVIAMSGGLGNPIYQDFVTVMPGKGRSNLWIELHPDTTTKPEYYDAILNGLEVFKLEDGNDNLAGPNPDPASKSDGDGSRVFPAKLSSHNDSHKVPVIAGGVVGGAAVIVSILLFIFRRRLKKKTVAGAGHDKEPPSWSPLAVFDTSHSKTSGETATTGSTPKSFPSNLCRHFTFTEILVATDGFSEDLLIGVGGFGKVFKGELPGVGGRTTMVAIKRGNPMAEQGVHEFQTEIEMLSKLRHRHLVSLIGYCDDNNEMILVYDFMSHGTLREHLYKSSRPPLPWKVRLEICIGAARGLHYLHTGAKNTIIHRDVKTTNILLDDKWIAKVSDFGLSKADLSLDNTHVSTVVKGTMGYLDPEYYRRQQLTEKSDVYSFGVVLLEVLCARPPIMTSLPREQVSLAEWVMQCKEKGMLESIIDPYLDGRIARQCLKTYAETAGKCLSDKGSERPSMGDVLWNLEFALQLQESAEDSSGLIGKGSSKGNGGDGGSGGGGLDSRSGEEMSITTSSSNVISGTTSSSEQSFGSQGSSGLTPTGVFSMLANPKGR</sequence>
<comment type="subcellular location">
    <subcellularLocation>
        <location evidence="1">Cell membrane</location>
        <topology evidence="1">Single-pass type I membrane protein</topology>
    </subcellularLocation>
</comment>
<reference evidence="23" key="1">
    <citation type="submission" date="2025-08" db="UniProtKB">
        <authorList>
            <consortium name="RefSeq"/>
        </authorList>
    </citation>
    <scope>IDENTIFICATION</scope>
</reference>
<feature type="signal peptide" evidence="20">
    <location>
        <begin position="1"/>
        <end position="24"/>
    </location>
</feature>
<dbReference type="PANTHER" id="PTHR34590">
    <property type="entry name" value="OS03G0124300 PROTEIN-RELATED"/>
    <property type="match status" value="1"/>
</dbReference>
<feature type="region of interest" description="Disordered" evidence="18">
    <location>
        <begin position="419"/>
        <end position="444"/>
    </location>
</feature>
<comment type="catalytic activity">
    <reaction evidence="15">
        <text>L-threonyl-[protein] + ATP = O-phospho-L-threonyl-[protein] + ADP + H(+)</text>
        <dbReference type="Rhea" id="RHEA:46608"/>
        <dbReference type="Rhea" id="RHEA-COMP:11060"/>
        <dbReference type="Rhea" id="RHEA-COMP:11605"/>
        <dbReference type="ChEBI" id="CHEBI:15378"/>
        <dbReference type="ChEBI" id="CHEBI:30013"/>
        <dbReference type="ChEBI" id="CHEBI:30616"/>
        <dbReference type="ChEBI" id="CHEBI:61977"/>
        <dbReference type="ChEBI" id="CHEBI:456216"/>
        <dbReference type="EC" id="2.7.11.1"/>
    </reaction>
</comment>
<evidence type="ECO:0000256" key="11">
    <source>
        <dbReference type="ARBA" id="ARBA00022989"/>
    </source>
</evidence>
<keyword evidence="4" id="KW-0723">Serine/threonine-protein kinase</keyword>
<dbReference type="GO" id="GO:0004714">
    <property type="term" value="F:transmembrane receptor protein tyrosine kinase activity"/>
    <property type="evidence" value="ECO:0007669"/>
    <property type="project" value="InterPro"/>
</dbReference>
<evidence type="ECO:0000256" key="18">
    <source>
        <dbReference type="SAM" id="MobiDB-lite"/>
    </source>
</evidence>
<evidence type="ECO:0000256" key="4">
    <source>
        <dbReference type="ARBA" id="ARBA00022527"/>
    </source>
</evidence>
<dbReference type="Proteomes" id="UP001515500">
    <property type="component" value="Chromosome 12"/>
</dbReference>
<dbReference type="PROSITE" id="PS00107">
    <property type="entry name" value="PROTEIN_KINASE_ATP"/>
    <property type="match status" value="1"/>
</dbReference>
<dbReference type="InterPro" id="IPR008271">
    <property type="entry name" value="Ser/Thr_kinase_AS"/>
</dbReference>
<accession>A0AB40C8Z2</accession>
<feature type="region of interest" description="Disordered" evidence="18">
    <location>
        <begin position="832"/>
        <end position="907"/>
    </location>
</feature>
<dbReference type="SUPFAM" id="SSF56112">
    <property type="entry name" value="Protein kinase-like (PK-like)"/>
    <property type="match status" value="1"/>
</dbReference>
<evidence type="ECO:0000256" key="17">
    <source>
        <dbReference type="PROSITE-ProRule" id="PRU10141"/>
    </source>
</evidence>
<dbReference type="Pfam" id="PF07714">
    <property type="entry name" value="PK_Tyr_Ser-Thr"/>
    <property type="match status" value="1"/>
</dbReference>
<dbReference type="GO" id="GO:0004674">
    <property type="term" value="F:protein serine/threonine kinase activity"/>
    <property type="evidence" value="ECO:0007669"/>
    <property type="project" value="UniProtKB-KW"/>
</dbReference>
<keyword evidence="7 20" id="KW-0732">Signal</keyword>
<dbReference type="Gene3D" id="1.10.510.10">
    <property type="entry name" value="Transferase(Phosphotransferase) domain 1"/>
    <property type="match status" value="1"/>
</dbReference>
<dbReference type="GO" id="GO:0005524">
    <property type="term" value="F:ATP binding"/>
    <property type="evidence" value="ECO:0007669"/>
    <property type="project" value="UniProtKB-UniRule"/>
</dbReference>
<evidence type="ECO:0000256" key="12">
    <source>
        <dbReference type="ARBA" id="ARBA00023136"/>
    </source>
</evidence>
<keyword evidence="8 17" id="KW-0547">Nucleotide-binding</keyword>
<feature type="compositionally biased region" description="Gly residues" evidence="18">
    <location>
        <begin position="836"/>
        <end position="855"/>
    </location>
</feature>
<dbReference type="FunFam" id="2.60.120.430:FF:000003">
    <property type="entry name" value="FERONIA receptor-like kinase"/>
    <property type="match status" value="1"/>
</dbReference>
<name>A0AB40C8Z2_DIOCR</name>
<dbReference type="GO" id="GO:0005886">
    <property type="term" value="C:plasma membrane"/>
    <property type="evidence" value="ECO:0007669"/>
    <property type="project" value="UniProtKB-SubCell"/>
</dbReference>
<dbReference type="FunFam" id="2.60.120.430:FF:000007">
    <property type="entry name" value="FERONIA receptor-like kinase"/>
    <property type="match status" value="1"/>
</dbReference>
<feature type="domain" description="Protein kinase" evidence="21">
    <location>
        <begin position="545"/>
        <end position="822"/>
    </location>
</feature>
<keyword evidence="11 19" id="KW-1133">Transmembrane helix</keyword>
<keyword evidence="10 17" id="KW-0067">ATP-binding</keyword>
<keyword evidence="3" id="KW-1003">Cell membrane</keyword>
<dbReference type="InterPro" id="IPR045272">
    <property type="entry name" value="ANXUR1/2-like"/>
</dbReference>
<dbReference type="FunFam" id="3.30.200.20:FF:000645">
    <property type="entry name" value="Receptor-like protein kinase FERONIA"/>
    <property type="match status" value="1"/>
</dbReference>
<evidence type="ECO:0000256" key="8">
    <source>
        <dbReference type="ARBA" id="ARBA00022741"/>
    </source>
</evidence>
<dbReference type="CDD" id="cd14066">
    <property type="entry name" value="STKc_IRAK"/>
    <property type="match status" value="1"/>
</dbReference>
<dbReference type="InterPro" id="IPR017441">
    <property type="entry name" value="Protein_kinase_ATP_BS"/>
</dbReference>
<keyword evidence="6 19" id="KW-0812">Transmembrane</keyword>
<evidence type="ECO:0000313" key="23">
    <source>
        <dbReference type="RefSeq" id="XP_039136082.1"/>
    </source>
</evidence>
<evidence type="ECO:0000256" key="5">
    <source>
        <dbReference type="ARBA" id="ARBA00022679"/>
    </source>
</evidence>
<dbReference type="InterPro" id="IPR011009">
    <property type="entry name" value="Kinase-like_dom_sf"/>
</dbReference>
<dbReference type="GeneID" id="120273515"/>
<feature type="binding site" evidence="17">
    <location>
        <position position="577"/>
    </location>
    <ligand>
        <name>ATP</name>
        <dbReference type="ChEBI" id="CHEBI:30616"/>
    </ligand>
</feature>
<dbReference type="InterPro" id="IPR001245">
    <property type="entry name" value="Ser-Thr/Tyr_kinase_cat_dom"/>
</dbReference>
<feature type="transmembrane region" description="Helical" evidence="19">
    <location>
        <begin position="455"/>
        <end position="477"/>
    </location>
</feature>
<evidence type="ECO:0000259" key="21">
    <source>
        <dbReference type="PROSITE" id="PS50011"/>
    </source>
</evidence>
<organism evidence="22 23">
    <name type="scientific">Dioscorea cayennensis subsp. rotundata</name>
    <name type="common">White Guinea yam</name>
    <name type="synonym">Dioscorea rotundata</name>
    <dbReference type="NCBI Taxonomy" id="55577"/>
    <lineage>
        <taxon>Eukaryota</taxon>
        <taxon>Viridiplantae</taxon>
        <taxon>Streptophyta</taxon>
        <taxon>Embryophyta</taxon>
        <taxon>Tracheophyta</taxon>
        <taxon>Spermatophyta</taxon>
        <taxon>Magnoliopsida</taxon>
        <taxon>Liliopsida</taxon>
        <taxon>Dioscoreales</taxon>
        <taxon>Dioscoreaceae</taxon>
        <taxon>Dioscorea</taxon>
    </lineage>
</organism>
<evidence type="ECO:0000256" key="3">
    <source>
        <dbReference type="ARBA" id="ARBA00022475"/>
    </source>
</evidence>
<evidence type="ECO:0000256" key="14">
    <source>
        <dbReference type="ARBA" id="ARBA00023279"/>
    </source>
</evidence>
<evidence type="ECO:0000256" key="16">
    <source>
        <dbReference type="ARBA" id="ARBA00048679"/>
    </source>
</evidence>
<dbReference type="InterPro" id="IPR024788">
    <property type="entry name" value="Malectin-like_Carb-bd_dom"/>
</dbReference>
<keyword evidence="12 19" id="KW-0472">Membrane</keyword>
<feature type="region of interest" description="Disordered" evidence="18">
    <location>
        <begin position="486"/>
        <end position="523"/>
    </location>
</feature>
<feature type="chain" id="PRO_5044244348" description="non-specific serine/threonine protein kinase" evidence="20">
    <location>
        <begin position="25"/>
        <end position="907"/>
    </location>
</feature>
<proteinExistence type="predicted"/>
<feature type="compositionally biased region" description="Polar residues" evidence="18">
    <location>
        <begin position="509"/>
        <end position="523"/>
    </location>
</feature>
<evidence type="ECO:0000256" key="10">
    <source>
        <dbReference type="ARBA" id="ARBA00022840"/>
    </source>
</evidence>
<keyword evidence="13" id="KW-0325">Glycoprotein</keyword>
<evidence type="ECO:0000256" key="19">
    <source>
        <dbReference type="SAM" id="Phobius"/>
    </source>
</evidence>
<evidence type="ECO:0000256" key="1">
    <source>
        <dbReference type="ARBA" id="ARBA00004251"/>
    </source>
</evidence>
<dbReference type="Gene3D" id="2.60.120.430">
    <property type="entry name" value="Galactose-binding lectin"/>
    <property type="match status" value="2"/>
</dbReference>
<evidence type="ECO:0000256" key="6">
    <source>
        <dbReference type="ARBA" id="ARBA00022692"/>
    </source>
</evidence>
<keyword evidence="5" id="KW-0808">Transferase</keyword>
<evidence type="ECO:0000256" key="20">
    <source>
        <dbReference type="SAM" id="SignalP"/>
    </source>
</evidence>
<dbReference type="Pfam" id="PF12819">
    <property type="entry name" value="Malectin_like"/>
    <property type="match status" value="1"/>
</dbReference>
<evidence type="ECO:0000313" key="22">
    <source>
        <dbReference type="Proteomes" id="UP001515500"/>
    </source>
</evidence>
<dbReference type="FunFam" id="1.10.510.10:FF:000058">
    <property type="entry name" value="Receptor-like protein kinase FERONIA"/>
    <property type="match status" value="1"/>
</dbReference>
<keyword evidence="14" id="KW-0278">Fertilization</keyword>
<dbReference type="SMART" id="SM00220">
    <property type="entry name" value="S_TKc"/>
    <property type="match status" value="1"/>
</dbReference>
<dbReference type="PROSITE" id="PS50011">
    <property type="entry name" value="PROTEIN_KINASE_DOM"/>
    <property type="match status" value="1"/>
</dbReference>
<comment type="catalytic activity">
    <reaction evidence="16">
        <text>L-seryl-[protein] + ATP = O-phospho-L-seryl-[protein] + ADP + H(+)</text>
        <dbReference type="Rhea" id="RHEA:17989"/>
        <dbReference type="Rhea" id="RHEA-COMP:9863"/>
        <dbReference type="Rhea" id="RHEA-COMP:11604"/>
        <dbReference type="ChEBI" id="CHEBI:15378"/>
        <dbReference type="ChEBI" id="CHEBI:29999"/>
        <dbReference type="ChEBI" id="CHEBI:30616"/>
        <dbReference type="ChEBI" id="CHEBI:83421"/>
        <dbReference type="ChEBI" id="CHEBI:456216"/>
        <dbReference type="EC" id="2.7.11.1"/>
    </reaction>
</comment>
<protein>
    <recommendedName>
        <fullName evidence="2">non-specific serine/threonine protein kinase</fullName>
        <ecNumber evidence="2">2.7.11.1</ecNumber>
    </recommendedName>
</protein>
<dbReference type="InterPro" id="IPR000719">
    <property type="entry name" value="Prot_kinase_dom"/>
</dbReference>
<evidence type="ECO:0000256" key="7">
    <source>
        <dbReference type="ARBA" id="ARBA00022729"/>
    </source>
</evidence>
<evidence type="ECO:0000256" key="13">
    <source>
        <dbReference type="ARBA" id="ARBA00023180"/>
    </source>
</evidence>
<keyword evidence="22" id="KW-1185">Reference proteome</keyword>
<dbReference type="AlphaFoldDB" id="A0AB40C8Z2"/>
<evidence type="ECO:0000256" key="2">
    <source>
        <dbReference type="ARBA" id="ARBA00012513"/>
    </source>
</evidence>
<dbReference type="PANTHER" id="PTHR34590:SF5">
    <property type="entry name" value="OS04G0586500 PROTEIN"/>
    <property type="match status" value="1"/>
</dbReference>
<evidence type="ECO:0000256" key="15">
    <source>
        <dbReference type="ARBA" id="ARBA00047899"/>
    </source>
</evidence>
<dbReference type="Gene3D" id="3.30.200.20">
    <property type="entry name" value="Phosphorylase Kinase, domain 1"/>
    <property type="match status" value="1"/>
</dbReference>
<gene>
    <name evidence="23" type="primary">LOC120273515</name>
</gene>
<dbReference type="RefSeq" id="XP_039136082.1">
    <property type="nucleotide sequence ID" value="XM_039280148.1"/>
</dbReference>